<dbReference type="PROSITE" id="PS50835">
    <property type="entry name" value="IG_LIKE"/>
    <property type="match status" value="1"/>
</dbReference>
<dbReference type="PROSITE" id="PS50055">
    <property type="entry name" value="TYR_PHOSPHATASE_PTP"/>
    <property type="match status" value="1"/>
</dbReference>
<dbReference type="Gene3D" id="3.90.190.10">
    <property type="entry name" value="Protein tyrosine phosphatase superfamily"/>
    <property type="match status" value="1"/>
</dbReference>
<dbReference type="InParanoid" id="A0A1X7TUJ3"/>
<dbReference type="Gene3D" id="2.60.40.10">
    <property type="entry name" value="Immunoglobulins"/>
    <property type="match status" value="5"/>
</dbReference>
<dbReference type="GO" id="GO:0016020">
    <property type="term" value="C:membrane"/>
    <property type="evidence" value="ECO:0007669"/>
    <property type="project" value="UniProtKB-SubCell"/>
</dbReference>
<keyword evidence="8" id="KW-0472">Membrane</keyword>
<dbReference type="InterPro" id="IPR000242">
    <property type="entry name" value="PTP_cat"/>
</dbReference>
<dbReference type="InterPro" id="IPR000387">
    <property type="entry name" value="Tyr_Pase_dom"/>
</dbReference>
<dbReference type="Pfam" id="PF00041">
    <property type="entry name" value="fn3"/>
    <property type="match status" value="5"/>
</dbReference>
<feature type="domain" description="Ig-like" evidence="13">
    <location>
        <begin position="122"/>
        <end position="190"/>
    </location>
</feature>
<dbReference type="InterPro" id="IPR007110">
    <property type="entry name" value="Ig-like_dom"/>
</dbReference>
<evidence type="ECO:0000256" key="1">
    <source>
        <dbReference type="ARBA" id="ARBA00004167"/>
    </source>
</evidence>
<evidence type="ECO:0000256" key="4">
    <source>
        <dbReference type="ARBA" id="ARBA00022729"/>
    </source>
</evidence>
<evidence type="ECO:0000256" key="5">
    <source>
        <dbReference type="ARBA" id="ARBA00022801"/>
    </source>
</evidence>
<evidence type="ECO:0000256" key="10">
    <source>
        <dbReference type="ARBA" id="ARBA00051722"/>
    </source>
</evidence>
<evidence type="ECO:0000256" key="9">
    <source>
        <dbReference type="ARBA" id="ARBA00023180"/>
    </source>
</evidence>
<dbReference type="FunFam" id="3.90.190.10:FF:000102">
    <property type="entry name" value="Receptor-type tyrosine-protein phosphatase"/>
    <property type="match status" value="1"/>
</dbReference>
<keyword evidence="5" id="KW-0378">Hydrolase</keyword>
<dbReference type="SMART" id="SM00060">
    <property type="entry name" value="FN3"/>
    <property type="match status" value="5"/>
</dbReference>
<dbReference type="PROSITE" id="PS50056">
    <property type="entry name" value="TYR_PHOSPHATASE_2"/>
    <property type="match status" value="1"/>
</dbReference>
<dbReference type="SUPFAM" id="SSF52799">
    <property type="entry name" value="(Phosphotyrosine protein) phosphatases II"/>
    <property type="match status" value="1"/>
</dbReference>
<feature type="domain" description="Fibronectin type-III" evidence="14">
    <location>
        <begin position="611"/>
        <end position="714"/>
    </location>
</feature>
<evidence type="ECO:0000256" key="8">
    <source>
        <dbReference type="ARBA" id="ARBA00023136"/>
    </source>
</evidence>
<evidence type="ECO:0000313" key="15">
    <source>
        <dbReference type="EnsemblMetazoa" id="Aqu2.1.18849_001"/>
    </source>
</evidence>
<dbReference type="PROSITE" id="PS50853">
    <property type="entry name" value="FN3"/>
    <property type="match status" value="4"/>
</dbReference>
<evidence type="ECO:0000259" key="14">
    <source>
        <dbReference type="PROSITE" id="PS50853"/>
    </source>
</evidence>
<dbReference type="InterPro" id="IPR050713">
    <property type="entry name" value="RTP_Phos/Ushers"/>
</dbReference>
<dbReference type="SUPFAM" id="SSF49265">
    <property type="entry name" value="Fibronectin type III"/>
    <property type="match status" value="3"/>
</dbReference>
<dbReference type="CDD" id="cd00047">
    <property type="entry name" value="PTPc"/>
    <property type="match status" value="1"/>
</dbReference>
<dbReference type="AlphaFoldDB" id="A0A1X7TUJ3"/>
<keyword evidence="3" id="KW-0812">Transmembrane</keyword>
<evidence type="ECO:0000256" key="2">
    <source>
        <dbReference type="ARBA" id="ARBA00013064"/>
    </source>
</evidence>
<evidence type="ECO:0000259" key="12">
    <source>
        <dbReference type="PROSITE" id="PS50056"/>
    </source>
</evidence>
<dbReference type="InterPro" id="IPR003961">
    <property type="entry name" value="FN3_dom"/>
</dbReference>
<dbReference type="OrthoDB" id="10253954at2759"/>
<feature type="domain" description="Tyrosine-protein phosphatase" evidence="11">
    <location>
        <begin position="985"/>
        <end position="1241"/>
    </location>
</feature>
<dbReference type="InterPro" id="IPR003595">
    <property type="entry name" value="Tyr_Pase_cat"/>
</dbReference>
<dbReference type="SMART" id="SM00194">
    <property type="entry name" value="PTPc"/>
    <property type="match status" value="1"/>
</dbReference>
<name>A0A1X7TUJ3_AMPQE</name>
<organism evidence="15">
    <name type="scientific">Amphimedon queenslandica</name>
    <name type="common">Sponge</name>
    <dbReference type="NCBI Taxonomy" id="400682"/>
    <lineage>
        <taxon>Eukaryota</taxon>
        <taxon>Metazoa</taxon>
        <taxon>Porifera</taxon>
        <taxon>Demospongiae</taxon>
        <taxon>Heteroscleromorpha</taxon>
        <taxon>Haplosclerida</taxon>
        <taxon>Niphatidae</taxon>
        <taxon>Amphimedon</taxon>
    </lineage>
</organism>
<comment type="catalytic activity">
    <reaction evidence="10">
        <text>O-phospho-L-tyrosyl-[protein] + H2O = L-tyrosyl-[protein] + phosphate</text>
        <dbReference type="Rhea" id="RHEA:10684"/>
        <dbReference type="Rhea" id="RHEA-COMP:10136"/>
        <dbReference type="Rhea" id="RHEA-COMP:20101"/>
        <dbReference type="ChEBI" id="CHEBI:15377"/>
        <dbReference type="ChEBI" id="CHEBI:43474"/>
        <dbReference type="ChEBI" id="CHEBI:46858"/>
        <dbReference type="ChEBI" id="CHEBI:61978"/>
        <dbReference type="EC" id="3.1.3.48"/>
    </reaction>
</comment>
<dbReference type="PANTHER" id="PTHR46957:SF3">
    <property type="entry name" value="CYTOKINE RECEPTOR"/>
    <property type="match status" value="1"/>
</dbReference>
<evidence type="ECO:0000259" key="13">
    <source>
        <dbReference type="PROSITE" id="PS50835"/>
    </source>
</evidence>
<protein>
    <recommendedName>
        <fullName evidence="2">protein-tyrosine-phosphatase</fullName>
        <ecNumber evidence="2">3.1.3.48</ecNumber>
    </recommendedName>
</protein>
<dbReference type="InterPro" id="IPR029021">
    <property type="entry name" value="Prot-tyrosine_phosphatase-like"/>
</dbReference>
<dbReference type="Pfam" id="PF00102">
    <property type="entry name" value="Y_phosphatase"/>
    <property type="match status" value="1"/>
</dbReference>
<dbReference type="PROSITE" id="PS00383">
    <property type="entry name" value="TYR_PHOSPHATASE_1"/>
    <property type="match status" value="1"/>
</dbReference>
<evidence type="ECO:0000256" key="3">
    <source>
        <dbReference type="ARBA" id="ARBA00022692"/>
    </source>
</evidence>
<accession>A0A1X7TUJ3</accession>
<dbReference type="EnsemblMetazoa" id="Aqu2.1.18849_001">
    <property type="protein sequence ID" value="Aqu2.1.18849_001"/>
    <property type="gene ID" value="Aqu2.1.18849"/>
</dbReference>
<feature type="domain" description="Tyrosine specific protein phosphatases" evidence="12">
    <location>
        <begin position="1162"/>
        <end position="1236"/>
    </location>
</feature>
<dbReference type="PANTHER" id="PTHR46957">
    <property type="entry name" value="CYTOKINE RECEPTOR"/>
    <property type="match status" value="1"/>
</dbReference>
<dbReference type="eggNOG" id="KOG4228">
    <property type="taxonomic scope" value="Eukaryota"/>
</dbReference>
<evidence type="ECO:0000259" key="11">
    <source>
        <dbReference type="PROSITE" id="PS50055"/>
    </source>
</evidence>
<comment type="subcellular location">
    <subcellularLocation>
        <location evidence="1">Membrane</location>
        <topology evidence="1">Single-pass membrane protein</topology>
    </subcellularLocation>
</comment>
<evidence type="ECO:0000256" key="7">
    <source>
        <dbReference type="ARBA" id="ARBA00022989"/>
    </source>
</evidence>
<keyword evidence="6" id="KW-0904">Protein phosphatase</keyword>
<dbReference type="InterPro" id="IPR013783">
    <property type="entry name" value="Ig-like_fold"/>
</dbReference>
<sequence>MPSNFWWCPCLFVVFDDQLFEKLSLNFLSRFRKIRSSRTIYEFPDETGGNNGRDEVNFIAYAITIADMEPNERSPLHSSATIFLYKTLFKHYQWMTLFDGIYLMHDGNCYTNRSYFFDLDIKGASNSIQCVLAGTTTLNGGKWVTNNGSPVDCSTDPLRCNEVSSHNAAVSLYITTGQNIQPTDDGWYKCCLPTSCSDPNSDIIFANIFRWVQIKNISVDLPSNITVLPQTYTLHAIRIGYRMPYIKSANWYYESGGTSIELCSVKNNGHYRCSFGDGKATDKNNGKWDYEVTLSVPRKGDTTNEELSPWNSNGDLEYKFFLHVGDVMRNQSITITIPVTAPTFLTEIRKTATTITVSWTAFNSSDADGYVVNVTSDTDTVQAVQVEGSSNNTITLNGLRGETTYSITVRAYQQLLGPASKTISVHTLPVINSINWTLVSSITQLNNTQYCIDCLTTADINPSTDVYWLVNGVMKSNSMYTLIDVLMYDNTLLVYPDPLGMSVNVTCTAMIGEVNYSQSVILYASSSPPNNVRGFILNATSIKVNWTTTSETNGYVIEYATGGATRNVVSTREYEIVLTDLSPMSTYIISVYSYIDLPSINSPVAVLRLDVPSPVTSLSVSNVSTTGITLNWTIPSSDNYVTYYTISYTPSCPQLSSVNEMVSVAPHQSITTYSYTLIGLYSGMNYTITVRAGNVLGGSDPSSVEKDTMPTAPTGVPNSLFLLQPFNNLTWNEVNCFEQNGLITGYTVMISNSSITYNLTSTERYIILNDLVFGTEYNISVAAVNSVGRGPFSGTLVVEIKAIPGPVGSVSSMMDTTWAVISWSVPSYIPSDYPIITYEIGYHMLQSGNCSMVDDDGINIQVFNQYSNFSNSTLTTITGLYSETCYIFSVRAYTDNGYGSWTFITNETLTLPIKPSLTLSSTSLQTNLYAAIQEVPIPSVYEPTYTDVETAVLSVSNFDPQIPLSLPISLEDLNIHVTSCHSNGFESQYTSLKSEEEKPCIVGYSEENKPFNRFKDITVYDDNRIILATNPNLDMCQREYINANYVDGYSSSKKFIASQGPMKKTLVDFWRLIWQEKPVSIVMVTNLKEGTKNKCELYWPNTLMEHEEFGPFTVLLQSTQTFPDFIIRQLCVTIQDVFNDSHTLTQYHLTSWPDHGVPDHATPLMSLHKQVMATWSPSKGPILVHCSAGVGRTGTFIALDIALEQAKRERVVDIAGIVNRLRQQRMKMVQTLDQYVFLHDA</sequence>
<feature type="domain" description="Fibronectin type-III" evidence="14">
    <location>
        <begin position="341"/>
        <end position="430"/>
    </location>
</feature>
<proteinExistence type="predicted"/>
<feature type="domain" description="Fibronectin type-III" evidence="14">
    <location>
        <begin position="803"/>
        <end position="913"/>
    </location>
</feature>
<dbReference type="EC" id="3.1.3.48" evidence="2"/>
<feature type="domain" description="Fibronectin type-III" evidence="14">
    <location>
        <begin position="528"/>
        <end position="609"/>
    </location>
</feature>
<dbReference type="InterPro" id="IPR016130">
    <property type="entry name" value="Tyr_Pase_AS"/>
</dbReference>
<evidence type="ECO:0000256" key="6">
    <source>
        <dbReference type="ARBA" id="ARBA00022912"/>
    </source>
</evidence>
<dbReference type="InterPro" id="IPR036116">
    <property type="entry name" value="FN3_sf"/>
</dbReference>
<dbReference type="GO" id="GO:0004725">
    <property type="term" value="F:protein tyrosine phosphatase activity"/>
    <property type="evidence" value="ECO:0007669"/>
    <property type="project" value="UniProtKB-EC"/>
</dbReference>
<dbReference type="PRINTS" id="PR00700">
    <property type="entry name" value="PRTYPHPHTASE"/>
</dbReference>
<dbReference type="CDD" id="cd00063">
    <property type="entry name" value="FN3"/>
    <property type="match status" value="5"/>
</dbReference>
<dbReference type="SMART" id="SM00404">
    <property type="entry name" value="PTPc_motif"/>
    <property type="match status" value="1"/>
</dbReference>
<keyword evidence="9" id="KW-0325">Glycoprotein</keyword>
<reference evidence="15" key="1">
    <citation type="submission" date="2017-05" db="UniProtKB">
        <authorList>
            <consortium name="EnsemblMetazoa"/>
        </authorList>
    </citation>
    <scope>IDENTIFICATION</scope>
</reference>
<keyword evidence="4" id="KW-0732">Signal</keyword>
<keyword evidence="7" id="KW-1133">Transmembrane helix</keyword>